<feature type="transmembrane region" description="Helical" evidence="2">
    <location>
        <begin position="143"/>
        <end position="166"/>
    </location>
</feature>
<feature type="transmembrane region" description="Helical" evidence="2">
    <location>
        <begin position="238"/>
        <end position="260"/>
    </location>
</feature>
<dbReference type="InterPro" id="IPR005240">
    <property type="entry name" value="DUF389"/>
</dbReference>
<feature type="transmembrane region" description="Helical" evidence="2">
    <location>
        <begin position="266"/>
        <end position="289"/>
    </location>
</feature>
<dbReference type="NCBIfam" id="TIGR00341">
    <property type="entry name" value="TIGR00341 family protein"/>
    <property type="match status" value="1"/>
</dbReference>
<evidence type="ECO:0000313" key="4">
    <source>
        <dbReference type="Proteomes" id="UP000295707"/>
    </source>
</evidence>
<sequence>MKLIEVVADAGHLDTLVSLAEQYGALDCWYSQTVEDQRRSVKMLVADDSRQTVLDALQSLLGTAENAHIIVQPVEAVLPRPAPKTDDTPDNGNASAKSGSGLTREELYSEIEKGARLNANFLILVFLSTVVAAIGLLEDNVAVIVGAMVIAPLLGPNIALAFAATLGDRDLLQESLKTNLAGVALALVLSFLIGWFWPVEVPGPEILSRTTVGFDGIVLALASGAAAVLSLTSGVASALVGVMVAVALLPPTAALGMMLASGQSDMATGAALLLAANIVCVNLSANLVFLAKGVRPRTWLEKRKARQSAVWIVLFWVIALVVLMAAVDLLHPV</sequence>
<dbReference type="RefSeq" id="WP_132970773.1">
    <property type="nucleotide sequence ID" value="NZ_SMFX01000001.1"/>
</dbReference>
<protein>
    <submittedName>
        <fullName evidence="3">Putative hydrophobic protein (TIGR00341 family)</fullName>
    </submittedName>
</protein>
<keyword evidence="4" id="KW-1185">Reference proteome</keyword>
<dbReference type="Proteomes" id="UP000295707">
    <property type="component" value="Unassembled WGS sequence"/>
</dbReference>
<organism evidence="3 4">
    <name type="scientific">Thiogranum longum</name>
    <dbReference type="NCBI Taxonomy" id="1537524"/>
    <lineage>
        <taxon>Bacteria</taxon>
        <taxon>Pseudomonadati</taxon>
        <taxon>Pseudomonadota</taxon>
        <taxon>Gammaproteobacteria</taxon>
        <taxon>Chromatiales</taxon>
        <taxon>Ectothiorhodospiraceae</taxon>
        <taxon>Thiogranum</taxon>
    </lineage>
</organism>
<feature type="transmembrane region" description="Helical" evidence="2">
    <location>
        <begin position="117"/>
        <end position="137"/>
    </location>
</feature>
<evidence type="ECO:0000256" key="2">
    <source>
        <dbReference type="SAM" id="Phobius"/>
    </source>
</evidence>
<feature type="compositionally biased region" description="Polar residues" evidence="1">
    <location>
        <begin position="90"/>
        <end position="101"/>
    </location>
</feature>
<name>A0A4R1H8K9_9GAMM</name>
<feature type="transmembrane region" description="Helical" evidence="2">
    <location>
        <begin position="309"/>
        <end position="327"/>
    </location>
</feature>
<gene>
    <name evidence="3" type="ORF">DFR30_0060</name>
</gene>
<evidence type="ECO:0000313" key="3">
    <source>
        <dbReference type="EMBL" id="TCK16841.1"/>
    </source>
</evidence>
<evidence type="ECO:0000256" key="1">
    <source>
        <dbReference type="SAM" id="MobiDB-lite"/>
    </source>
</evidence>
<dbReference type="OrthoDB" id="9790659at2"/>
<keyword evidence="2" id="KW-1133">Transmembrane helix</keyword>
<feature type="transmembrane region" description="Helical" evidence="2">
    <location>
        <begin position="178"/>
        <end position="197"/>
    </location>
</feature>
<keyword evidence="2" id="KW-0472">Membrane</keyword>
<dbReference type="Pfam" id="PF04087">
    <property type="entry name" value="DUF389"/>
    <property type="match status" value="1"/>
</dbReference>
<dbReference type="EMBL" id="SMFX01000001">
    <property type="protein sequence ID" value="TCK16841.1"/>
    <property type="molecule type" value="Genomic_DNA"/>
</dbReference>
<accession>A0A4R1H8K9</accession>
<dbReference type="AlphaFoldDB" id="A0A4R1H8K9"/>
<dbReference type="PANTHER" id="PTHR20992:SF9">
    <property type="entry name" value="AT15442P-RELATED"/>
    <property type="match status" value="1"/>
</dbReference>
<dbReference type="PANTHER" id="PTHR20992">
    <property type="entry name" value="AT15442P-RELATED"/>
    <property type="match status" value="1"/>
</dbReference>
<feature type="transmembrane region" description="Helical" evidence="2">
    <location>
        <begin position="212"/>
        <end position="231"/>
    </location>
</feature>
<keyword evidence="2" id="KW-0812">Transmembrane</keyword>
<comment type="caution">
    <text evidence="3">The sequence shown here is derived from an EMBL/GenBank/DDBJ whole genome shotgun (WGS) entry which is preliminary data.</text>
</comment>
<proteinExistence type="predicted"/>
<feature type="region of interest" description="Disordered" evidence="1">
    <location>
        <begin position="79"/>
        <end position="101"/>
    </location>
</feature>
<reference evidence="3 4" key="1">
    <citation type="submission" date="2019-03" db="EMBL/GenBank/DDBJ databases">
        <title>Genomic Encyclopedia of Type Strains, Phase IV (KMG-IV): sequencing the most valuable type-strain genomes for metagenomic binning, comparative biology and taxonomic classification.</title>
        <authorList>
            <person name="Goeker M."/>
        </authorList>
    </citation>
    <scope>NUCLEOTIDE SEQUENCE [LARGE SCALE GENOMIC DNA]</scope>
    <source>
        <strain evidence="3 4">DSM 19610</strain>
    </source>
</reference>